<evidence type="ECO:0000313" key="9">
    <source>
        <dbReference type="Proteomes" id="UP000070224"/>
    </source>
</evidence>
<feature type="transmembrane region" description="Helical" evidence="7">
    <location>
        <begin position="129"/>
        <end position="154"/>
    </location>
</feature>
<dbReference type="OrthoDB" id="9770347at2"/>
<keyword evidence="9" id="KW-1185">Reference proteome</keyword>
<feature type="transmembrane region" description="Helical" evidence="7">
    <location>
        <begin position="230"/>
        <end position="257"/>
    </location>
</feature>
<evidence type="ECO:0000256" key="1">
    <source>
        <dbReference type="ARBA" id="ARBA00004651"/>
    </source>
</evidence>
<keyword evidence="6 7" id="KW-0472">Membrane</keyword>
<evidence type="ECO:0000256" key="7">
    <source>
        <dbReference type="SAM" id="Phobius"/>
    </source>
</evidence>
<feature type="transmembrane region" description="Helical" evidence="7">
    <location>
        <begin position="383"/>
        <end position="414"/>
    </location>
</feature>
<comment type="similarity">
    <text evidence="2">Belongs to the polysaccharide synthase family.</text>
</comment>
<feature type="transmembrane region" description="Helical" evidence="7">
    <location>
        <begin position="61"/>
        <end position="80"/>
    </location>
</feature>
<dbReference type="InterPro" id="IPR050833">
    <property type="entry name" value="Poly_Biosynth_Transport"/>
</dbReference>
<dbReference type="Pfam" id="PF13440">
    <property type="entry name" value="Polysacc_synt_3"/>
    <property type="match status" value="1"/>
</dbReference>
<evidence type="ECO:0000256" key="5">
    <source>
        <dbReference type="ARBA" id="ARBA00022989"/>
    </source>
</evidence>
<evidence type="ECO:0000313" key="8">
    <source>
        <dbReference type="EMBL" id="KXB78489.1"/>
    </source>
</evidence>
<dbReference type="PANTHER" id="PTHR30250:SF10">
    <property type="entry name" value="LIPOPOLYSACCHARIDE BIOSYNTHESIS PROTEIN WZXC"/>
    <property type="match status" value="1"/>
</dbReference>
<evidence type="ECO:0000256" key="6">
    <source>
        <dbReference type="ARBA" id="ARBA00023136"/>
    </source>
</evidence>
<organism evidence="8 9">
    <name type="scientific">Porphyromonas somerae</name>
    <dbReference type="NCBI Taxonomy" id="322095"/>
    <lineage>
        <taxon>Bacteria</taxon>
        <taxon>Pseudomonadati</taxon>
        <taxon>Bacteroidota</taxon>
        <taxon>Bacteroidia</taxon>
        <taxon>Bacteroidales</taxon>
        <taxon>Porphyromonadaceae</taxon>
        <taxon>Porphyromonas</taxon>
    </lineage>
</organism>
<comment type="subcellular location">
    <subcellularLocation>
        <location evidence="1">Cell membrane</location>
        <topology evidence="1">Multi-pass membrane protein</topology>
    </subcellularLocation>
</comment>
<evidence type="ECO:0000256" key="3">
    <source>
        <dbReference type="ARBA" id="ARBA00022475"/>
    </source>
</evidence>
<dbReference type="RefSeq" id="WP_060934775.1">
    <property type="nucleotide sequence ID" value="NZ_KQ960411.1"/>
</dbReference>
<evidence type="ECO:0000256" key="4">
    <source>
        <dbReference type="ARBA" id="ARBA00022692"/>
    </source>
</evidence>
<sequence length="507" mass="56693">MEENIPTPDPEAIGQLTDDVAELKAKSVSGFGWSTIQQIVGRVTTFVVNLALARLLVPEDFGTLAVLGIFLAISSQLADIGFGSSLTRSERVDDADLSTIFYYNIGMSGLLYLILFIAAPWIADYFRNPILVSVLRVISLSVVINSLCSIQAILVWRQMEFRKDMLIQLATGVLSGLTGIVMAYFGYGYWALVGMGLANSIVRLIGYWCSSPWRPKLIFSMEKLKLHFGYGSRMVGAGMITTLYNNLMTILIGRYFSLSTLGLYGNANTLYIVPVSVIADPINKVTFPVFVRFQNDKERLRAGYRRVMRLLFQLSCPLMMALVVLANPLYHFLYGDKWMAAAPYFQILCICGILFPINSYNINLLEAKGRSDLHLRLEIIRRIIGVAAAFIGLQFGIFGLLWSTAITQVIFLFINSHYSGRFIDYPLGQQLGELFPFALMSAAAGGLLWVLDTYALSSLADFWRLSIGSAVLGLTYLLLVYLFAREDFLYVWGLVRHYVLRRPATQS</sequence>
<dbReference type="CDD" id="cd13127">
    <property type="entry name" value="MATE_tuaB_like"/>
    <property type="match status" value="1"/>
</dbReference>
<dbReference type="PATRIC" id="fig|322095.3.peg.139"/>
<feature type="transmembrane region" description="Helical" evidence="7">
    <location>
        <begin position="463"/>
        <end position="484"/>
    </location>
</feature>
<keyword evidence="5 7" id="KW-1133">Transmembrane helix</keyword>
<comment type="caution">
    <text evidence="8">The sequence shown here is derived from an EMBL/GenBank/DDBJ whole genome shotgun (WGS) entry which is preliminary data.</text>
</comment>
<accession>A0A134BF13</accession>
<evidence type="ECO:0000256" key="2">
    <source>
        <dbReference type="ARBA" id="ARBA00007430"/>
    </source>
</evidence>
<dbReference type="AlphaFoldDB" id="A0A134BF13"/>
<protein>
    <submittedName>
        <fullName evidence="8">Polysaccharide biosynthesis protein</fullName>
    </submittedName>
</protein>
<keyword evidence="3" id="KW-1003">Cell membrane</keyword>
<dbReference type="EMBL" id="LSDK01000013">
    <property type="protein sequence ID" value="KXB78489.1"/>
    <property type="molecule type" value="Genomic_DNA"/>
</dbReference>
<dbReference type="Proteomes" id="UP000070224">
    <property type="component" value="Unassembled WGS sequence"/>
</dbReference>
<feature type="transmembrane region" description="Helical" evidence="7">
    <location>
        <begin position="166"/>
        <end position="185"/>
    </location>
</feature>
<dbReference type="STRING" id="322095.HMPREF3185_00137"/>
<feature type="transmembrane region" description="Helical" evidence="7">
    <location>
        <begin position="342"/>
        <end position="362"/>
    </location>
</feature>
<dbReference type="PANTHER" id="PTHR30250">
    <property type="entry name" value="PST FAMILY PREDICTED COLANIC ACID TRANSPORTER"/>
    <property type="match status" value="1"/>
</dbReference>
<proteinExistence type="inferred from homology"/>
<name>A0A134BF13_9PORP</name>
<feature type="transmembrane region" description="Helical" evidence="7">
    <location>
        <begin position="310"/>
        <end position="330"/>
    </location>
</feature>
<gene>
    <name evidence="8" type="ORF">HMPREF3185_00137</name>
</gene>
<dbReference type="GO" id="GO:0005886">
    <property type="term" value="C:plasma membrane"/>
    <property type="evidence" value="ECO:0007669"/>
    <property type="project" value="UniProtKB-SubCell"/>
</dbReference>
<reference evidence="9" key="1">
    <citation type="submission" date="2016-01" db="EMBL/GenBank/DDBJ databases">
        <authorList>
            <person name="Mitreva M."/>
            <person name="Pepin K.H."/>
            <person name="Mihindukulasuriya K.A."/>
            <person name="Fulton R."/>
            <person name="Fronick C."/>
            <person name="O'Laughlin M."/>
            <person name="Miner T."/>
            <person name="Herter B."/>
            <person name="Rosa B.A."/>
            <person name="Cordes M."/>
            <person name="Tomlinson C."/>
            <person name="Wollam A."/>
            <person name="Palsikar V.B."/>
            <person name="Mardis E.R."/>
            <person name="Wilson R.K."/>
        </authorList>
    </citation>
    <scope>NUCLEOTIDE SEQUENCE [LARGE SCALE GENOMIC DNA]</scope>
    <source>
        <strain evidence="9">KA00683</strain>
    </source>
</reference>
<feature type="transmembrane region" description="Helical" evidence="7">
    <location>
        <begin position="101"/>
        <end position="123"/>
    </location>
</feature>
<feature type="transmembrane region" description="Helical" evidence="7">
    <location>
        <begin position="434"/>
        <end position="451"/>
    </location>
</feature>
<keyword evidence="4 7" id="KW-0812">Transmembrane</keyword>